<name>A0A0R2MSG5_9LACO</name>
<dbReference type="EMBL" id="JQCE01000037">
    <property type="protein sequence ID" value="KRO16519.1"/>
    <property type="molecule type" value="Genomic_DNA"/>
</dbReference>
<accession>A0A0R2MSG5</accession>
<dbReference type="PATRIC" id="fig|1293598.4.peg.1171"/>
<protein>
    <recommendedName>
        <fullName evidence="3">Prophage protein</fullName>
    </recommendedName>
</protein>
<evidence type="ECO:0008006" key="3">
    <source>
        <dbReference type="Google" id="ProtNLM"/>
    </source>
</evidence>
<keyword evidence="2" id="KW-1185">Reference proteome</keyword>
<evidence type="ECO:0000313" key="2">
    <source>
        <dbReference type="Proteomes" id="UP000050969"/>
    </source>
</evidence>
<reference evidence="1 2" key="1">
    <citation type="journal article" date="2015" name="Genome Announc.">
        <title>Expanding the biotechnology potential of lactobacilli through comparative genomics of 213 strains and associated genera.</title>
        <authorList>
            <person name="Sun Z."/>
            <person name="Harris H.M."/>
            <person name="McCann A."/>
            <person name="Guo C."/>
            <person name="Argimon S."/>
            <person name="Zhang W."/>
            <person name="Yang X."/>
            <person name="Jeffery I.B."/>
            <person name="Cooney J.C."/>
            <person name="Kagawa T.F."/>
            <person name="Liu W."/>
            <person name="Song Y."/>
            <person name="Salvetti E."/>
            <person name="Wrobel A."/>
            <person name="Rasinkangas P."/>
            <person name="Parkhill J."/>
            <person name="Rea M.C."/>
            <person name="O'Sullivan O."/>
            <person name="Ritari J."/>
            <person name="Douillard F.P."/>
            <person name="Paul Ross R."/>
            <person name="Yang R."/>
            <person name="Briner A.E."/>
            <person name="Felis G.E."/>
            <person name="de Vos W.M."/>
            <person name="Barrangou R."/>
            <person name="Klaenhammer T.R."/>
            <person name="Caufield P.W."/>
            <person name="Cui Y."/>
            <person name="Zhang H."/>
            <person name="O'Toole P.W."/>
        </authorList>
    </citation>
    <scope>NUCLEOTIDE SEQUENCE [LARGE SCALE GENOMIC DNA]</scope>
    <source>
        <strain evidence="1 2">DSM 24301</strain>
    </source>
</reference>
<dbReference type="STRING" id="1293598.IV56_GL001109"/>
<dbReference type="RefSeq" id="WP_056992989.1">
    <property type="nucleotide sequence ID" value="NZ_JQCE01000037.1"/>
</dbReference>
<gene>
    <name evidence="1" type="ORF">IV56_GL001109</name>
</gene>
<dbReference type="AlphaFoldDB" id="A0A0R2MSG5"/>
<comment type="caution">
    <text evidence="1">The sequence shown here is derived from an EMBL/GenBank/DDBJ whole genome shotgun (WGS) entry which is preliminary data.</text>
</comment>
<proteinExistence type="predicted"/>
<sequence length="120" mass="13577">MIINMKPKVMSILNSIEELKLSSTTYPDEWSKFPMAVYSTVHEPYFVNAEQHEGQTKWQITVELYSDTGSLTLITEKLRTAFAGLGFFGTTTDANTAGLKRVVCRFSAVVDNDTFHVYQK</sequence>
<dbReference type="Proteomes" id="UP000050969">
    <property type="component" value="Unassembled WGS sequence"/>
</dbReference>
<evidence type="ECO:0000313" key="1">
    <source>
        <dbReference type="EMBL" id="KRO16519.1"/>
    </source>
</evidence>
<organism evidence="1 2">
    <name type="scientific">Lacticaseibacillus saniviri JCM 17471 = DSM 24301</name>
    <dbReference type="NCBI Taxonomy" id="1293598"/>
    <lineage>
        <taxon>Bacteria</taxon>
        <taxon>Bacillati</taxon>
        <taxon>Bacillota</taxon>
        <taxon>Bacilli</taxon>
        <taxon>Lactobacillales</taxon>
        <taxon>Lactobacillaceae</taxon>
        <taxon>Lacticaseibacillus</taxon>
    </lineage>
</organism>